<reference evidence="2 3" key="1">
    <citation type="submission" date="2020-02" db="EMBL/GenBank/DDBJ databases">
        <authorList>
            <person name="Ma Q."/>
            <person name="Huang Y."/>
            <person name="Song X."/>
            <person name="Pei D."/>
        </authorList>
    </citation>
    <scope>NUCLEOTIDE SEQUENCE [LARGE SCALE GENOMIC DNA]</scope>
    <source>
        <strain evidence="2">Sxm20200214</strain>
        <tissue evidence="2">Leaf</tissue>
    </source>
</reference>
<dbReference type="Proteomes" id="UP000886595">
    <property type="component" value="Unassembled WGS sequence"/>
</dbReference>
<accession>A0A8X7WEC5</accession>
<dbReference type="AlphaFoldDB" id="A0A8X7WEC5"/>
<evidence type="ECO:0000256" key="1">
    <source>
        <dbReference type="SAM" id="MobiDB-lite"/>
    </source>
</evidence>
<gene>
    <name evidence="2" type="ORF">Bca52824_009621</name>
</gene>
<protein>
    <submittedName>
        <fullName evidence="2">Uncharacterized protein</fullName>
    </submittedName>
</protein>
<evidence type="ECO:0000313" key="3">
    <source>
        <dbReference type="Proteomes" id="UP000886595"/>
    </source>
</evidence>
<proteinExistence type="predicted"/>
<feature type="region of interest" description="Disordered" evidence="1">
    <location>
        <begin position="10"/>
        <end position="83"/>
    </location>
</feature>
<sequence>MIRQIWQQMANTNGGSGQQQQEQSLSGQNMNCNVNMGRNITDYGPLTETPSPSNRFRGIKGLDQSQNQESMVSNTSLNFANNE</sequence>
<feature type="compositionally biased region" description="Polar residues" evidence="1">
    <location>
        <begin position="29"/>
        <end position="38"/>
    </location>
</feature>
<comment type="caution">
    <text evidence="2">The sequence shown here is derived from an EMBL/GenBank/DDBJ whole genome shotgun (WGS) entry which is preliminary data.</text>
</comment>
<organism evidence="2 3">
    <name type="scientific">Brassica carinata</name>
    <name type="common">Ethiopian mustard</name>
    <name type="synonym">Abyssinian cabbage</name>
    <dbReference type="NCBI Taxonomy" id="52824"/>
    <lineage>
        <taxon>Eukaryota</taxon>
        <taxon>Viridiplantae</taxon>
        <taxon>Streptophyta</taxon>
        <taxon>Embryophyta</taxon>
        <taxon>Tracheophyta</taxon>
        <taxon>Spermatophyta</taxon>
        <taxon>Magnoliopsida</taxon>
        <taxon>eudicotyledons</taxon>
        <taxon>Gunneridae</taxon>
        <taxon>Pentapetalae</taxon>
        <taxon>rosids</taxon>
        <taxon>malvids</taxon>
        <taxon>Brassicales</taxon>
        <taxon>Brassicaceae</taxon>
        <taxon>Brassiceae</taxon>
        <taxon>Brassica</taxon>
    </lineage>
</organism>
<evidence type="ECO:0000313" key="2">
    <source>
        <dbReference type="EMBL" id="KAG2326893.1"/>
    </source>
</evidence>
<name>A0A8X7WEC5_BRACI</name>
<feature type="compositionally biased region" description="Polar residues" evidence="1">
    <location>
        <begin position="63"/>
        <end position="83"/>
    </location>
</feature>
<dbReference type="EMBL" id="JAAMPC010000002">
    <property type="protein sequence ID" value="KAG2326893.1"/>
    <property type="molecule type" value="Genomic_DNA"/>
</dbReference>
<keyword evidence="3" id="KW-1185">Reference proteome</keyword>
<feature type="compositionally biased region" description="Low complexity" evidence="1">
    <location>
        <begin position="18"/>
        <end position="28"/>
    </location>
</feature>